<gene>
    <name evidence="2" type="ORF">ACFPK2_20390</name>
</gene>
<sequence length="314" mass="32128">MGAGRMQRLALSLALLAIAGWCPANAPGGGRAAAEAPPAGGFTLGERPFAAASSWNTPLPASTPLEKLDWPADALFGVAWSSYSPAIHVGAASDPLVLVAYPASWGRAAGRLAIRIPAEADGARGSDGELLVIDGGTVHNFWQFRRLGPEEATAQAYASADLACGDGWGRASPFLGAGITAAGASQLAGLLVQAETDRGEIAHALQIAIDAAYAKPGYTGAAIGGDGRSPAGLVQEGERLAIPAATPMPDGLSPLGGKVFRAYRRYGAFVVDVAGGVTNLRAQANAYDEATIAALRRDLARISPLLRRVKQTVP</sequence>
<keyword evidence="1" id="KW-0732">Signal</keyword>
<dbReference type="RefSeq" id="WP_158445816.1">
    <property type="nucleotide sequence ID" value="NZ_JAOAOS010000018.1"/>
</dbReference>
<dbReference type="EMBL" id="JBHSLI010000010">
    <property type="protein sequence ID" value="MFC5295353.1"/>
    <property type="molecule type" value="Genomic_DNA"/>
</dbReference>
<dbReference type="Proteomes" id="UP001595976">
    <property type="component" value="Unassembled WGS sequence"/>
</dbReference>
<protein>
    <submittedName>
        <fullName evidence="2">Uncharacterized protein</fullName>
    </submittedName>
</protein>
<organism evidence="2 3">
    <name type="scientific">Bosea minatitlanensis</name>
    <dbReference type="NCBI Taxonomy" id="128782"/>
    <lineage>
        <taxon>Bacteria</taxon>
        <taxon>Pseudomonadati</taxon>
        <taxon>Pseudomonadota</taxon>
        <taxon>Alphaproteobacteria</taxon>
        <taxon>Hyphomicrobiales</taxon>
        <taxon>Boseaceae</taxon>
        <taxon>Bosea</taxon>
    </lineage>
</organism>
<comment type="caution">
    <text evidence="2">The sequence shown here is derived from an EMBL/GenBank/DDBJ whole genome shotgun (WGS) entry which is preliminary data.</text>
</comment>
<name>A0ABW0F8V9_9HYPH</name>
<feature type="chain" id="PRO_5046478214" evidence="1">
    <location>
        <begin position="27"/>
        <end position="314"/>
    </location>
</feature>
<proteinExistence type="predicted"/>
<evidence type="ECO:0000313" key="3">
    <source>
        <dbReference type="Proteomes" id="UP001595976"/>
    </source>
</evidence>
<keyword evidence="3" id="KW-1185">Reference proteome</keyword>
<reference evidence="3" key="1">
    <citation type="journal article" date="2019" name="Int. J. Syst. Evol. Microbiol.">
        <title>The Global Catalogue of Microorganisms (GCM) 10K type strain sequencing project: providing services to taxonomists for standard genome sequencing and annotation.</title>
        <authorList>
            <consortium name="The Broad Institute Genomics Platform"/>
            <consortium name="The Broad Institute Genome Sequencing Center for Infectious Disease"/>
            <person name="Wu L."/>
            <person name="Ma J."/>
        </authorList>
    </citation>
    <scope>NUCLEOTIDE SEQUENCE [LARGE SCALE GENOMIC DNA]</scope>
    <source>
        <strain evidence="3">CGMCC 1.15643</strain>
    </source>
</reference>
<evidence type="ECO:0000256" key="1">
    <source>
        <dbReference type="SAM" id="SignalP"/>
    </source>
</evidence>
<accession>A0ABW0F8V9</accession>
<feature type="signal peptide" evidence="1">
    <location>
        <begin position="1"/>
        <end position="26"/>
    </location>
</feature>
<evidence type="ECO:0000313" key="2">
    <source>
        <dbReference type="EMBL" id="MFC5295353.1"/>
    </source>
</evidence>